<dbReference type="OrthoDB" id="2579959at2"/>
<name>A0A1G8HWL3_9ACTN</name>
<dbReference type="AlphaFoldDB" id="A0A1G8HWL3"/>
<dbReference type="SUPFAM" id="SSF141571">
    <property type="entry name" value="Pentapeptide repeat-like"/>
    <property type="match status" value="1"/>
</dbReference>
<dbReference type="STRING" id="504805.SAMN05421505_13438"/>
<proteinExistence type="predicted"/>
<evidence type="ECO:0000313" key="1">
    <source>
        <dbReference type="EMBL" id="SDI11059.1"/>
    </source>
</evidence>
<accession>A0A1G8HWL3</accession>
<keyword evidence="2" id="KW-1185">Reference proteome</keyword>
<dbReference type="PANTHER" id="PTHR14136:SF17">
    <property type="entry name" value="BTB_POZ DOMAIN-CONTAINING PROTEIN KCTD9"/>
    <property type="match status" value="1"/>
</dbReference>
<dbReference type="RefSeq" id="WP_093174155.1">
    <property type="nucleotide sequence ID" value="NZ_FNCN01000034.1"/>
</dbReference>
<dbReference type="InterPro" id="IPR051082">
    <property type="entry name" value="Pentapeptide-BTB/POZ_domain"/>
</dbReference>
<dbReference type="Gene3D" id="2.160.20.80">
    <property type="entry name" value="E3 ubiquitin-protein ligase SopA"/>
    <property type="match status" value="1"/>
</dbReference>
<protein>
    <submittedName>
        <fullName evidence="1">Uncharacterized protein YjbI, contains pentapeptide repeats</fullName>
    </submittedName>
</protein>
<sequence>MQNIRTVRRTHVTLPGLDDADLNEIGSLGESDLREFAYSGGRLRELSLSKVQLVEGRVTGLAAQRIHLDGLRLNSVVFSGCDLSGLCWTDSRLTRVVFTDCKLLGAAWEVVTLEDVIFERCKLDLAVFTRLRVAGPVVFSSCSLREATFTAADLSGGVTVDDCDLTLTEFDGGKYRDLDLRGNDLSALRGVSSLRHVVIDRSQTPQLAEALAAELEVVYGEDLKD</sequence>
<dbReference type="Proteomes" id="UP000198923">
    <property type="component" value="Unassembled WGS sequence"/>
</dbReference>
<dbReference type="EMBL" id="FNCN01000034">
    <property type="protein sequence ID" value="SDI11059.1"/>
    <property type="molecule type" value="Genomic_DNA"/>
</dbReference>
<organism evidence="1 2">
    <name type="scientific">Sinosporangium album</name>
    <dbReference type="NCBI Taxonomy" id="504805"/>
    <lineage>
        <taxon>Bacteria</taxon>
        <taxon>Bacillati</taxon>
        <taxon>Actinomycetota</taxon>
        <taxon>Actinomycetes</taxon>
        <taxon>Streptosporangiales</taxon>
        <taxon>Streptosporangiaceae</taxon>
        <taxon>Sinosporangium</taxon>
    </lineage>
</organism>
<evidence type="ECO:0000313" key="2">
    <source>
        <dbReference type="Proteomes" id="UP000198923"/>
    </source>
</evidence>
<dbReference type="InterPro" id="IPR001646">
    <property type="entry name" value="5peptide_repeat"/>
</dbReference>
<dbReference type="Pfam" id="PF13599">
    <property type="entry name" value="Pentapeptide_4"/>
    <property type="match status" value="1"/>
</dbReference>
<reference evidence="1 2" key="1">
    <citation type="submission" date="2016-10" db="EMBL/GenBank/DDBJ databases">
        <authorList>
            <person name="de Groot N.N."/>
        </authorList>
    </citation>
    <scope>NUCLEOTIDE SEQUENCE [LARGE SCALE GENOMIC DNA]</scope>
    <source>
        <strain evidence="1 2">CPCC 201354</strain>
    </source>
</reference>
<dbReference type="PANTHER" id="PTHR14136">
    <property type="entry name" value="BTB_POZ DOMAIN-CONTAINING PROTEIN KCTD9"/>
    <property type="match status" value="1"/>
</dbReference>
<gene>
    <name evidence="1" type="ORF">SAMN05421505_13438</name>
</gene>